<evidence type="ECO:0000313" key="5">
    <source>
        <dbReference type="Proteomes" id="UP000092024"/>
    </source>
</evidence>
<keyword evidence="4" id="KW-0808">Transferase</keyword>
<sequence>MKIGLVRHGLTDWNARGIIQGQSDIPLNDEGREQAARLAKRLAEESRLWDAVVSSDLQRAHATAKVIADKLSIPLLEPDMRWRERHFGEAEGTTLAQREARWGLDWKQRELGIESDKALRERGREAVRKLEERESGRNILVVSHGSLIAQMLLELCEGLEDIKLGNVSYSILEKRVNAWHPLLHNCTRHLNE</sequence>
<feature type="binding site" evidence="3">
    <location>
        <begin position="7"/>
        <end position="14"/>
    </location>
    <ligand>
        <name>substrate</name>
    </ligand>
</feature>
<name>A0A1A5YGW9_9BACL</name>
<dbReference type="GO" id="GO:0045820">
    <property type="term" value="P:negative regulation of glycolytic process"/>
    <property type="evidence" value="ECO:0007669"/>
    <property type="project" value="TreeGrafter"/>
</dbReference>
<evidence type="ECO:0000313" key="4">
    <source>
        <dbReference type="EMBL" id="OBR64813.1"/>
    </source>
</evidence>
<dbReference type="RefSeq" id="WP_068683882.1">
    <property type="nucleotide sequence ID" value="NZ_LYPA01000064.1"/>
</dbReference>
<dbReference type="PANTHER" id="PTHR46517">
    <property type="entry name" value="FRUCTOSE-2,6-BISPHOSPHATASE TIGAR"/>
    <property type="match status" value="1"/>
</dbReference>
<comment type="caution">
    <text evidence="4">The sequence shown here is derived from an EMBL/GenBank/DDBJ whole genome shotgun (WGS) entry which is preliminary data.</text>
</comment>
<keyword evidence="1" id="KW-0378">Hydrolase</keyword>
<dbReference type="Proteomes" id="UP000092024">
    <property type="component" value="Unassembled WGS sequence"/>
</dbReference>
<dbReference type="InterPro" id="IPR051695">
    <property type="entry name" value="Phosphoglycerate_Mutase"/>
</dbReference>
<dbReference type="OrthoDB" id="9782128at2"/>
<dbReference type="SMART" id="SM00855">
    <property type="entry name" value="PGAM"/>
    <property type="match status" value="1"/>
</dbReference>
<keyword evidence="4" id="KW-0418">Kinase</keyword>
<feature type="binding site" evidence="3">
    <location>
        <position position="59"/>
    </location>
    <ligand>
        <name>substrate</name>
    </ligand>
</feature>
<organism evidence="4 5">
    <name type="scientific">Paenibacillus oryzae</name>
    <dbReference type="NCBI Taxonomy" id="1844972"/>
    <lineage>
        <taxon>Bacteria</taxon>
        <taxon>Bacillati</taxon>
        <taxon>Bacillota</taxon>
        <taxon>Bacilli</taxon>
        <taxon>Bacillales</taxon>
        <taxon>Paenibacillaceae</taxon>
        <taxon>Paenibacillus</taxon>
    </lineage>
</organism>
<dbReference type="CDD" id="cd07067">
    <property type="entry name" value="HP_PGM_like"/>
    <property type="match status" value="1"/>
</dbReference>
<keyword evidence="5" id="KW-1185">Reference proteome</keyword>
<protein>
    <submittedName>
        <fullName evidence="4">Phosphoglycerate kinase</fullName>
    </submittedName>
</protein>
<gene>
    <name evidence="4" type="ORF">A7K91_04305</name>
</gene>
<dbReference type="STRING" id="1844972.A7K91_04305"/>
<dbReference type="Gene3D" id="3.40.50.1240">
    <property type="entry name" value="Phosphoglycerate mutase-like"/>
    <property type="match status" value="1"/>
</dbReference>
<evidence type="ECO:0000256" key="1">
    <source>
        <dbReference type="ARBA" id="ARBA00022801"/>
    </source>
</evidence>
<feature type="active site" description="Tele-phosphohistidine intermediate" evidence="2">
    <location>
        <position position="8"/>
    </location>
</feature>
<proteinExistence type="predicted"/>
<dbReference type="InterPro" id="IPR029033">
    <property type="entry name" value="His_PPase_superfam"/>
</dbReference>
<feature type="active site" description="Proton donor/acceptor" evidence="2">
    <location>
        <position position="84"/>
    </location>
</feature>
<evidence type="ECO:0000256" key="3">
    <source>
        <dbReference type="PIRSR" id="PIRSR613078-2"/>
    </source>
</evidence>
<accession>A0A1A5YGW9</accession>
<dbReference type="GO" id="GO:0043456">
    <property type="term" value="P:regulation of pentose-phosphate shunt"/>
    <property type="evidence" value="ECO:0007669"/>
    <property type="project" value="TreeGrafter"/>
</dbReference>
<evidence type="ECO:0000256" key="2">
    <source>
        <dbReference type="PIRSR" id="PIRSR613078-1"/>
    </source>
</evidence>
<dbReference type="GO" id="GO:0004331">
    <property type="term" value="F:fructose-2,6-bisphosphate 2-phosphatase activity"/>
    <property type="evidence" value="ECO:0007669"/>
    <property type="project" value="TreeGrafter"/>
</dbReference>
<dbReference type="Pfam" id="PF00300">
    <property type="entry name" value="His_Phos_1"/>
    <property type="match status" value="1"/>
</dbReference>
<dbReference type="GO" id="GO:0005829">
    <property type="term" value="C:cytosol"/>
    <property type="evidence" value="ECO:0007669"/>
    <property type="project" value="TreeGrafter"/>
</dbReference>
<dbReference type="SUPFAM" id="SSF53254">
    <property type="entry name" value="Phosphoglycerate mutase-like"/>
    <property type="match status" value="1"/>
</dbReference>
<dbReference type="InterPro" id="IPR013078">
    <property type="entry name" value="His_Pase_superF_clade-1"/>
</dbReference>
<dbReference type="EMBL" id="LYPA01000064">
    <property type="protein sequence ID" value="OBR64813.1"/>
    <property type="molecule type" value="Genomic_DNA"/>
</dbReference>
<reference evidence="4 5" key="1">
    <citation type="submission" date="2016-05" db="EMBL/GenBank/DDBJ databases">
        <title>Paenibacillus oryzae. sp. nov., isolated from the rice root.</title>
        <authorList>
            <person name="Zhang J."/>
            <person name="Zhang X."/>
        </authorList>
    </citation>
    <scope>NUCLEOTIDE SEQUENCE [LARGE SCALE GENOMIC DNA]</scope>
    <source>
        <strain evidence="4 5">1DrF-4</strain>
    </source>
</reference>
<dbReference type="PANTHER" id="PTHR46517:SF1">
    <property type="entry name" value="FRUCTOSE-2,6-BISPHOSPHATASE TIGAR"/>
    <property type="match status" value="1"/>
</dbReference>
<dbReference type="AlphaFoldDB" id="A0A1A5YGW9"/>
<dbReference type="GO" id="GO:0016301">
    <property type="term" value="F:kinase activity"/>
    <property type="evidence" value="ECO:0007669"/>
    <property type="project" value="UniProtKB-KW"/>
</dbReference>